<dbReference type="InterPro" id="IPR015943">
    <property type="entry name" value="WD40/YVTN_repeat-like_dom_sf"/>
</dbReference>
<feature type="domain" description="Translation initiation factor beta propellor-like" evidence="10">
    <location>
        <begin position="212"/>
        <end position="308"/>
    </location>
</feature>
<name>A0AAU9UP03_EUPED</name>
<evidence type="ECO:0000256" key="6">
    <source>
        <dbReference type="ARBA" id="ARBA00022737"/>
    </source>
</evidence>
<evidence type="ECO:0000313" key="11">
    <source>
        <dbReference type="EMBL" id="CAH2099738.1"/>
    </source>
</evidence>
<dbReference type="EMBL" id="CAKOGL010000022">
    <property type="protein sequence ID" value="CAH2099738.1"/>
    <property type="molecule type" value="Genomic_DNA"/>
</dbReference>
<evidence type="ECO:0000256" key="7">
    <source>
        <dbReference type="ARBA" id="ARBA00022845"/>
    </source>
</evidence>
<comment type="similarity">
    <text evidence="2">Belongs to the WD repeat EIF2A family.</text>
</comment>
<dbReference type="InterPro" id="IPR011387">
    <property type="entry name" value="TIF2A"/>
</dbReference>
<evidence type="ECO:0000256" key="5">
    <source>
        <dbReference type="ARBA" id="ARBA00022574"/>
    </source>
</evidence>
<evidence type="ECO:0000256" key="3">
    <source>
        <dbReference type="ARBA" id="ARBA00013819"/>
    </source>
</evidence>
<organism evidence="11 12">
    <name type="scientific">Euphydryas editha</name>
    <name type="common">Edith's checkerspot</name>
    <dbReference type="NCBI Taxonomy" id="104508"/>
    <lineage>
        <taxon>Eukaryota</taxon>
        <taxon>Metazoa</taxon>
        <taxon>Ecdysozoa</taxon>
        <taxon>Arthropoda</taxon>
        <taxon>Hexapoda</taxon>
        <taxon>Insecta</taxon>
        <taxon>Pterygota</taxon>
        <taxon>Neoptera</taxon>
        <taxon>Endopterygota</taxon>
        <taxon>Lepidoptera</taxon>
        <taxon>Glossata</taxon>
        <taxon>Ditrysia</taxon>
        <taxon>Papilionoidea</taxon>
        <taxon>Nymphalidae</taxon>
        <taxon>Nymphalinae</taxon>
        <taxon>Euphydryas</taxon>
    </lineage>
</organism>
<evidence type="ECO:0000256" key="1">
    <source>
        <dbReference type="ARBA" id="ARBA00003993"/>
    </source>
</evidence>
<evidence type="ECO:0000313" key="12">
    <source>
        <dbReference type="Proteomes" id="UP001153954"/>
    </source>
</evidence>
<keyword evidence="7" id="KW-0810">Translation regulation</keyword>
<dbReference type="AlphaFoldDB" id="A0AAU9UP03"/>
<evidence type="ECO:0000256" key="4">
    <source>
        <dbReference type="ARBA" id="ARBA00022540"/>
    </source>
</evidence>
<gene>
    <name evidence="11" type="ORF">EEDITHA_LOCUS14679</name>
</gene>
<dbReference type="Proteomes" id="UP001153954">
    <property type="component" value="Unassembled WGS sequence"/>
</dbReference>
<keyword evidence="5" id="KW-0853">WD repeat</keyword>
<feature type="region of interest" description="Disordered" evidence="9">
    <location>
        <begin position="386"/>
        <end position="461"/>
    </location>
</feature>
<dbReference type="PANTHER" id="PTHR13227">
    <property type="entry name" value="EUKARYOTIC TRANSLATION INITIATION FACTOR 2A"/>
    <property type="match status" value="1"/>
</dbReference>
<reference evidence="11" key="1">
    <citation type="submission" date="2022-03" db="EMBL/GenBank/DDBJ databases">
        <authorList>
            <person name="Tunstrom K."/>
        </authorList>
    </citation>
    <scope>NUCLEOTIDE SEQUENCE</scope>
</reference>
<dbReference type="GO" id="GO:0043022">
    <property type="term" value="F:ribosome binding"/>
    <property type="evidence" value="ECO:0007669"/>
    <property type="project" value="TreeGrafter"/>
</dbReference>
<accession>A0AAU9UP03</accession>
<evidence type="ECO:0000256" key="2">
    <source>
        <dbReference type="ARBA" id="ARBA00009573"/>
    </source>
</evidence>
<dbReference type="GO" id="GO:0003729">
    <property type="term" value="F:mRNA binding"/>
    <property type="evidence" value="ECO:0007669"/>
    <property type="project" value="TreeGrafter"/>
</dbReference>
<protein>
    <recommendedName>
        <fullName evidence="3">Eukaryotic translation initiation factor 2A</fullName>
    </recommendedName>
</protein>
<dbReference type="GO" id="GO:0000049">
    <property type="term" value="F:tRNA binding"/>
    <property type="evidence" value="ECO:0007669"/>
    <property type="project" value="TreeGrafter"/>
</dbReference>
<feature type="compositionally biased region" description="Basic and acidic residues" evidence="9">
    <location>
        <begin position="451"/>
        <end position="461"/>
    </location>
</feature>
<evidence type="ECO:0000256" key="8">
    <source>
        <dbReference type="ARBA" id="ARBA00022917"/>
    </source>
</evidence>
<evidence type="ECO:0000259" key="10">
    <source>
        <dbReference type="Pfam" id="PF08662"/>
    </source>
</evidence>
<dbReference type="PANTHER" id="PTHR13227:SF0">
    <property type="entry name" value="EUKARYOTIC TRANSLATION INITIATION FACTOR 2A"/>
    <property type="match status" value="1"/>
</dbReference>
<keyword evidence="4" id="KW-0396">Initiation factor</keyword>
<dbReference type="InterPro" id="IPR013979">
    <property type="entry name" value="TIF_beta_prop-like"/>
</dbReference>
<comment type="function">
    <text evidence="1">Functions in the early steps of protein synthesis of a small number of specific mRNAs. Acts by directing the binding of methionyl-tRNAi to 40S ribosomal subunits. In contrast to the eIF-2 complex, it binds methionyl-tRNAi to 40S subunits in a codon-dependent manner, whereas the eIF-2 complex binds methionyl-tRNAi to 40S subunits in a GTP-dependent manner.</text>
</comment>
<dbReference type="Gene3D" id="2.130.10.10">
    <property type="entry name" value="YVTN repeat-like/Quinoprotein amine dehydrogenase"/>
    <property type="match status" value="1"/>
</dbReference>
<proteinExistence type="inferred from homology"/>
<dbReference type="GO" id="GO:0006417">
    <property type="term" value="P:regulation of translation"/>
    <property type="evidence" value="ECO:0007669"/>
    <property type="project" value="UniProtKB-KW"/>
</dbReference>
<comment type="caution">
    <text evidence="11">The sequence shown here is derived from an EMBL/GenBank/DDBJ whole genome shotgun (WGS) entry which is preliminary data.</text>
</comment>
<keyword evidence="12" id="KW-1185">Reference proteome</keyword>
<feature type="compositionally biased region" description="Basic and acidic residues" evidence="9">
    <location>
        <begin position="406"/>
        <end position="424"/>
    </location>
</feature>
<dbReference type="GO" id="GO:0003743">
    <property type="term" value="F:translation initiation factor activity"/>
    <property type="evidence" value="ECO:0007669"/>
    <property type="project" value="UniProtKB-KW"/>
</dbReference>
<keyword evidence="8" id="KW-0648">Protein biosynthesis</keyword>
<keyword evidence="6" id="KW-0677">Repeat</keyword>
<evidence type="ECO:0000256" key="9">
    <source>
        <dbReference type="SAM" id="MobiDB-lite"/>
    </source>
</evidence>
<dbReference type="Pfam" id="PF08662">
    <property type="entry name" value="eIF2A"/>
    <property type="match status" value="1"/>
</dbReference>
<dbReference type="GO" id="GO:0022627">
    <property type="term" value="C:cytosolic small ribosomal subunit"/>
    <property type="evidence" value="ECO:0007669"/>
    <property type="project" value="TreeGrafter"/>
</dbReference>
<feature type="compositionally biased region" description="Pro residues" evidence="9">
    <location>
        <begin position="431"/>
        <end position="442"/>
    </location>
</feature>
<sequence>MTTTPSIAGLTNRNLFRIKFEEPYEEVNLRDETTTNIRSIVFSPKGTYLAFRTDKKAEIIKCADWTVAATIDGNYKDMFFSPLDNYFLVWEMFAMTKENPQGKPNLHIFQSSNGEKVGSFIQKNQVGWEPKWSSDEKLLAILSNHRVLIYEDVKLDHYTHYIQAAKLQSFSISPSPAPAYYFSIFTLGQPGQPSFWRVFKYPQFDQAVVSRSSFQADKATFHWNRRGTNVFALTQTDVDKTGSSYYGKQSLSYGDVKGNAGNMTFSKEGPIHAIAWNPGNWNEWVAVYGHAPAKATLFNAKCDPLFELTVGNGYKIWHYTGALMHKRTCVDKENLLSINWQPGSYPKSDLSKVTPKSIEEAAPKTTAAYRPPGARNRPSTFVLHEHEKPHKPGQAVDAAPSKQAIKQKEKREARKARKAEERAGDASPASPASPHPPAPSAPRAPFVSTGDPDKDKKIKNINKKLSDIDKLKQQKAAGKTLELNQLAKIDNEATLLQELAQLKL</sequence>
<dbReference type="SUPFAM" id="SSF82171">
    <property type="entry name" value="DPP6 N-terminal domain-like"/>
    <property type="match status" value="1"/>
</dbReference>